<sequence>MACSAAISALFVLTFLLRASSCCTEVSYSRRRQEWKGVNFPDLQDFGSSRISVVPQSGPSAFMIVGLSFSPNVALKATKPLFPIYPEYASSWMNKYVTSTESDISIPRKDVEEFSLYQPTAESSSRSSEIVTFALRRVFSSLNLAAAVSQSLFAELRFISSKSMLPTFEVGDRVIVEKISYLFRNPKINDIVLFRPPPTLQAHGYHSNDIFVKRVIAKAGDTVEVKGGKVFVNNVARNEDFVNPMMYTMSAQRIPRGCIFVLGDNRNHSNDSHIWGPLPVKNILGRSVFRYWPPERAGSTV</sequence>
<evidence type="ECO:0000256" key="10">
    <source>
        <dbReference type="ARBA" id="ARBA00022946"/>
    </source>
</evidence>
<dbReference type="Proteomes" id="UP000825935">
    <property type="component" value="Chromosome 13"/>
</dbReference>
<evidence type="ECO:0000256" key="12">
    <source>
        <dbReference type="PIRSR" id="PIRSR600223-1"/>
    </source>
</evidence>
<keyword evidence="16" id="KW-1185">Reference proteome</keyword>
<dbReference type="NCBIfam" id="TIGR02227">
    <property type="entry name" value="sigpep_I_bact"/>
    <property type="match status" value="1"/>
</dbReference>
<feature type="domain" description="Peptidase S26" evidence="14">
    <location>
        <begin position="141"/>
        <end position="292"/>
    </location>
</feature>
<gene>
    <name evidence="15" type="ORF">KP509_13G077100</name>
</gene>
<dbReference type="PROSITE" id="PS00501">
    <property type="entry name" value="SPASE_I_1"/>
    <property type="match status" value="1"/>
</dbReference>
<evidence type="ECO:0000256" key="3">
    <source>
        <dbReference type="ARBA" id="ARBA00004370"/>
    </source>
</evidence>
<dbReference type="OrthoDB" id="308440at2759"/>
<dbReference type="GO" id="GO:0010027">
    <property type="term" value="P:thylakoid membrane organization"/>
    <property type="evidence" value="ECO:0007669"/>
    <property type="project" value="TreeGrafter"/>
</dbReference>
<evidence type="ECO:0000256" key="11">
    <source>
        <dbReference type="ARBA" id="ARBA00023136"/>
    </source>
</evidence>
<dbReference type="CDD" id="cd06530">
    <property type="entry name" value="S26_SPase_I"/>
    <property type="match status" value="1"/>
</dbReference>
<dbReference type="GO" id="GO:0009535">
    <property type="term" value="C:chloroplast thylakoid membrane"/>
    <property type="evidence" value="ECO:0007669"/>
    <property type="project" value="TreeGrafter"/>
</dbReference>
<dbReference type="AlphaFoldDB" id="A0A8T2TJ98"/>
<keyword evidence="7" id="KW-0934">Plastid</keyword>
<comment type="catalytic activity">
    <reaction evidence="1">
        <text>Cleavage of hydrophobic, N-terminal signal or leader sequences from secreted and periplasmic proteins.</text>
        <dbReference type="EC" id="3.4.21.89"/>
    </reaction>
</comment>
<dbReference type="PROSITE" id="PS00761">
    <property type="entry name" value="SPASE_I_3"/>
    <property type="match status" value="1"/>
</dbReference>
<evidence type="ECO:0000256" key="13">
    <source>
        <dbReference type="SAM" id="SignalP"/>
    </source>
</evidence>
<dbReference type="Pfam" id="PF10502">
    <property type="entry name" value="Peptidase_S26"/>
    <property type="match status" value="1"/>
</dbReference>
<comment type="similarity">
    <text evidence="4">Belongs to the peptidase S26 family.</text>
</comment>
<evidence type="ECO:0000313" key="16">
    <source>
        <dbReference type="Proteomes" id="UP000825935"/>
    </source>
</evidence>
<dbReference type="InterPro" id="IPR019756">
    <property type="entry name" value="Pept_S26A_signal_pept_1_Ser-AS"/>
</dbReference>
<dbReference type="Gene3D" id="2.10.109.10">
    <property type="entry name" value="Umud Fragment, subunit A"/>
    <property type="match status" value="1"/>
</dbReference>
<keyword evidence="13" id="KW-0732">Signal</keyword>
<evidence type="ECO:0000256" key="8">
    <source>
        <dbReference type="ARBA" id="ARBA00022670"/>
    </source>
</evidence>
<dbReference type="PRINTS" id="PR00727">
    <property type="entry name" value="LEADERPTASE"/>
</dbReference>
<evidence type="ECO:0000313" key="15">
    <source>
        <dbReference type="EMBL" id="KAH7421816.1"/>
    </source>
</evidence>
<keyword evidence="8" id="KW-0645">Protease</keyword>
<evidence type="ECO:0000256" key="6">
    <source>
        <dbReference type="ARBA" id="ARBA00022528"/>
    </source>
</evidence>
<reference evidence="15" key="1">
    <citation type="submission" date="2021-08" db="EMBL/GenBank/DDBJ databases">
        <title>WGS assembly of Ceratopteris richardii.</title>
        <authorList>
            <person name="Marchant D.B."/>
            <person name="Chen G."/>
            <person name="Jenkins J."/>
            <person name="Shu S."/>
            <person name="Leebens-Mack J."/>
            <person name="Grimwood J."/>
            <person name="Schmutz J."/>
            <person name="Soltis P."/>
            <person name="Soltis D."/>
            <person name="Chen Z.-H."/>
        </authorList>
    </citation>
    <scope>NUCLEOTIDE SEQUENCE</scope>
    <source>
        <strain evidence="15">Whitten #5841</strain>
        <tissue evidence="15">Leaf</tissue>
    </source>
</reference>
<keyword evidence="10" id="KW-0809">Transit peptide</keyword>
<dbReference type="InterPro" id="IPR036286">
    <property type="entry name" value="LexA/Signal_pep-like_sf"/>
</dbReference>
<evidence type="ECO:0000256" key="9">
    <source>
        <dbReference type="ARBA" id="ARBA00022801"/>
    </source>
</evidence>
<keyword evidence="9" id="KW-0378">Hydrolase</keyword>
<dbReference type="GO" id="GO:0009003">
    <property type="term" value="F:signal peptidase activity"/>
    <property type="evidence" value="ECO:0007669"/>
    <property type="project" value="UniProtKB-EC"/>
</dbReference>
<feature type="signal peptide" evidence="13">
    <location>
        <begin position="1"/>
        <end position="21"/>
    </location>
</feature>
<dbReference type="GO" id="GO:0004252">
    <property type="term" value="F:serine-type endopeptidase activity"/>
    <property type="evidence" value="ECO:0007669"/>
    <property type="project" value="InterPro"/>
</dbReference>
<protein>
    <recommendedName>
        <fullName evidence="5">signal peptidase I</fullName>
        <ecNumber evidence="5">3.4.21.89</ecNumber>
    </recommendedName>
</protein>
<proteinExistence type="inferred from homology"/>
<evidence type="ECO:0000256" key="5">
    <source>
        <dbReference type="ARBA" id="ARBA00013208"/>
    </source>
</evidence>
<dbReference type="SUPFAM" id="SSF51306">
    <property type="entry name" value="LexA/Signal peptidase"/>
    <property type="match status" value="1"/>
</dbReference>
<dbReference type="InterPro" id="IPR019758">
    <property type="entry name" value="Pept_S26A_signal_pept_1_CS"/>
</dbReference>
<feature type="chain" id="PRO_5035905444" description="signal peptidase I" evidence="13">
    <location>
        <begin position="22"/>
        <end position="301"/>
    </location>
</feature>
<keyword evidence="6" id="KW-0150">Chloroplast</keyword>
<dbReference type="FunFam" id="2.10.109.10:FF:000012">
    <property type="entry name" value="Peptidase/ serine-type peptidase"/>
    <property type="match status" value="1"/>
</dbReference>
<evidence type="ECO:0000259" key="14">
    <source>
        <dbReference type="Pfam" id="PF10502"/>
    </source>
</evidence>
<dbReference type="PANTHER" id="PTHR43390:SF2">
    <property type="entry name" value="THYLAKOIDAL PROCESSING PEPTIDASE 2, CHLOROPLASTIC-RELATED"/>
    <property type="match status" value="1"/>
</dbReference>
<dbReference type="InterPro" id="IPR019533">
    <property type="entry name" value="Peptidase_S26"/>
</dbReference>
<feature type="active site" evidence="12">
    <location>
        <position position="213"/>
    </location>
</feature>
<evidence type="ECO:0000256" key="7">
    <source>
        <dbReference type="ARBA" id="ARBA00022640"/>
    </source>
</evidence>
<dbReference type="InterPro" id="IPR000223">
    <property type="entry name" value="Pept_S26A_signal_pept_1"/>
</dbReference>
<comment type="caution">
    <text evidence="15">The sequence shown here is derived from an EMBL/GenBank/DDBJ whole genome shotgun (WGS) entry which is preliminary data.</text>
</comment>
<comment type="subcellular location">
    <subcellularLocation>
        <location evidence="3">Membrane</location>
    </subcellularLocation>
    <subcellularLocation>
        <location evidence="2">Plastid</location>
        <location evidence="2">Chloroplast</location>
    </subcellularLocation>
</comment>
<keyword evidence="11" id="KW-0472">Membrane</keyword>
<evidence type="ECO:0000256" key="2">
    <source>
        <dbReference type="ARBA" id="ARBA00004229"/>
    </source>
</evidence>
<dbReference type="PANTHER" id="PTHR43390">
    <property type="entry name" value="SIGNAL PEPTIDASE I"/>
    <property type="match status" value="1"/>
</dbReference>
<accession>A0A8T2TJ98</accession>
<dbReference type="EC" id="3.4.21.89" evidence="5"/>
<feature type="active site" evidence="12">
    <location>
        <position position="163"/>
    </location>
</feature>
<evidence type="ECO:0000256" key="1">
    <source>
        <dbReference type="ARBA" id="ARBA00000677"/>
    </source>
</evidence>
<dbReference type="EMBL" id="CM035418">
    <property type="protein sequence ID" value="KAH7421816.1"/>
    <property type="molecule type" value="Genomic_DNA"/>
</dbReference>
<organism evidence="15 16">
    <name type="scientific">Ceratopteris richardii</name>
    <name type="common">Triangle waterfern</name>
    <dbReference type="NCBI Taxonomy" id="49495"/>
    <lineage>
        <taxon>Eukaryota</taxon>
        <taxon>Viridiplantae</taxon>
        <taxon>Streptophyta</taxon>
        <taxon>Embryophyta</taxon>
        <taxon>Tracheophyta</taxon>
        <taxon>Polypodiopsida</taxon>
        <taxon>Polypodiidae</taxon>
        <taxon>Polypodiales</taxon>
        <taxon>Pteridineae</taxon>
        <taxon>Pteridaceae</taxon>
        <taxon>Parkerioideae</taxon>
        <taxon>Ceratopteris</taxon>
    </lineage>
</organism>
<name>A0A8T2TJ98_CERRI</name>
<evidence type="ECO:0000256" key="4">
    <source>
        <dbReference type="ARBA" id="ARBA00009370"/>
    </source>
</evidence>
<dbReference type="GO" id="GO:0006465">
    <property type="term" value="P:signal peptide processing"/>
    <property type="evidence" value="ECO:0007669"/>
    <property type="project" value="InterPro"/>
</dbReference>